<dbReference type="RefSeq" id="WP_224196392.1">
    <property type="nucleotide sequence ID" value="NZ_JAIRAU010000049.1"/>
</dbReference>
<evidence type="ECO:0000256" key="1">
    <source>
        <dbReference type="ARBA" id="ARBA00022729"/>
    </source>
</evidence>
<sequence>MTALCWLAPDAAQALVPPAGKRAGFELAAGSAGMTARSSRAVIHDAPPAARAAYRRLAAALDPGDVMWDAATGVPLRIWGLKGAVPRAISSRALELRSAEELLGRHLDLLAPGSDAADFVLVGDDVSSGIHSLGFAQHYHGRPVIGGQVSFRFKGGRLAMIGSEALPKVKAVLTDSPVADAVARERAREWIAREAGSAGAGAVEGPFILPLVDDERVRGYREVLRVTVDATAPIGRWAVYVDAATGEPVAREQLLRFASGNLKINAPVRGPTGQRLEFAAANLGVLVNGAPTVTSITGAVSFADGGPANVATTVAGSFVAVASEAGAPAATNLVLPPGGQVTWTASTDEFLDAQLTTYVHADRVKQVVRAIAPDFAFLDQQMPAIVNINDVCNAFADGETINFFRSDAQCQNSGRIADVVYHEFGHNVHFQGIIPGVGFPDGALSEGISDFLSATITDSSGVAPGFFNGSDAPLRELDPQGSEWHFPEDNGEIHDGGRIIGGALWDLRKALRNKLGAGPGVTHVNRLWFEAIRRATDMPTMYPEVLLADDDDGDLGNGTPNECEINVAFDAHGLVGPAAVAAEVLTSAPTPDGVLVDLVVSGQQKVCLNLNPLGAELHWRVRGEQESGMVQMTASQGGFSGVMPNVGDGKVLEYQVRLLLQGGTTVVFPKNPADDTYELYLGPVTNIFCESFENGPGAQGWSLNGDWAFGPPAGGPDPASAFNGSGVAGNGLAPPGTYESFLESHMLGPVIDVSGHSTVRLQMHRWLEVEDATFDQALVLVNGEEVWMNSAGGDGNVNHLDGEWRFQDIDLTPFVANGQVQLEFILEGDEALEFGGWNIDELCVVGTGSSTQGTCGDGIVSGVEACDDGNLQAGDGCSPSCMLETDDPTTGPGGPVFTVTDTDTDTDTDSATGGGGDKEGGCGCNQGAGDLGAAILALGGLVVLRRRRR</sequence>
<feature type="region of interest" description="Disordered" evidence="4">
    <location>
        <begin position="887"/>
        <end position="919"/>
    </location>
</feature>
<keyword evidence="6" id="KW-1185">Reference proteome</keyword>
<protein>
    <submittedName>
        <fullName evidence="5">DUF4215 domain-containing protein</fullName>
    </submittedName>
</protein>
<reference evidence="5" key="1">
    <citation type="submission" date="2021-08" db="EMBL/GenBank/DDBJ databases">
        <authorList>
            <person name="Stevens D.C."/>
        </authorList>
    </citation>
    <scope>NUCLEOTIDE SEQUENCE</scope>
    <source>
        <strain evidence="5">DSM 53165</strain>
    </source>
</reference>
<gene>
    <name evidence="5" type="ORF">K7C98_35960</name>
</gene>
<name>A0ABS7U2B1_9BACT</name>
<evidence type="ECO:0000256" key="2">
    <source>
        <dbReference type="ARBA" id="ARBA00022737"/>
    </source>
</evidence>
<evidence type="ECO:0000256" key="3">
    <source>
        <dbReference type="ARBA" id="ARBA00023157"/>
    </source>
</evidence>
<evidence type="ECO:0000313" key="5">
    <source>
        <dbReference type="EMBL" id="MBZ5714658.1"/>
    </source>
</evidence>
<keyword evidence="3" id="KW-1015">Disulfide bond</keyword>
<dbReference type="SUPFAM" id="SSF55486">
    <property type="entry name" value="Metalloproteases ('zincins'), catalytic domain"/>
    <property type="match status" value="1"/>
</dbReference>
<organism evidence="5 6">
    <name type="scientific">Nannocystis pusilla</name>
    <dbReference type="NCBI Taxonomy" id="889268"/>
    <lineage>
        <taxon>Bacteria</taxon>
        <taxon>Pseudomonadati</taxon>
        <taxon>Myxococcota</taxon>
        <taxon>Polyangia</taxon>
        <taxon>Nannocystales</taxon>
        <taxon>Nannocystaceae</taxon>
        <taxon>Nannocystis</taxon>
    </lineage>
</organism>
<dbReference type="InterPro" id="IPR011936">
    <property type="entry name" value="Myxo_disulph_rpt"/>
</dbReference>
<dbReference type="EMBL" id="JAIRAU010000049">
    <property type="protein sequence ID" value="MBZ5714658.1"/>
    <property type="molecule type" value="Genomic_DNA"/>
</dbReference>
<keyword evidence="2" id="KW-0677">Repeat</keyword>
<dbReference type="Proteomes" id="UP001139031">
    <property type="component" value="Unassembled WGS sequence"/>
</dbReference>
<accession>A0ABS7U2B1</accession>
<dbReference type="NCBIfam" id="TIGR02232">
    <property type="entry name" value="myxo_disulf_rpt"/>
    <property type="match status" value="1"/>
</dbReference>
<evidence type="ECO:0000256" key="4">
    <source>
        <dbReference type="SAM" id="MobiDB-lite"/>
    </source>
</evidence>
<keyword evidence="1" id="KW-0732">Signal</keyword>
<proteinExistence type="predicted"/>
<comment type="caution">
    <text evidence="5">The sequence shown here is derived from an EMBL/GenBank/DDBJ whole genome shotgun (WGS) entry which is preliminary data.</text>
</comment>
<evidence type="ECO:0000313" key="6">
    <source>
        <dbReference type="Proteomes" id="UP001139031"/>
    </source>
</evidence>